<name>A0ABQ5QQ56_9ACTN</name>
<organism evidence="3 4">
    <name type="scientific">Phytohabitans aurantiacus</name>
    <dbReference type="NCBI Taxonomy" id="3016789"/>
    <lineage>
        <taxon>Bacteria</taxon>
        <taxon>Bacillati</taxon>
        <taxon>Actinomycetota</taxon>
        <taxon>Actinomycetes</taxon>
        <taxon>Micromonosporales</taxon>
        <taxon>Micromonosporaceae</taxon>
    </lineage>
</organism>
<accession>A0ABQ5QQ56</accession>
<reference evidence="3" key="1">
    <citation type="submission" date="2022-12" db="EMBL/GenBank/DDBJ databases">
        <title>New Phytohabitans aurantiacus sp. RD004123 nov., an actinomycete isolated from soil.</title>
        <authorList>
            <person name="Triningsih D.W."/>
            <person name="Harunari E."/>
            <person name="Igarashi Y."/>
        </authorList>
    </citation>
    <scope>NUCLEOTIDE SEQUENCE</scope>
    <source>
        <strain evidence="3">RD004123</strain>
    </source>
</reference>
<dbReference type="EMBL" id="BSDI01000005">
    <property type="protein sequence ID" value="GLH96016.1"/>
    <property type="molecule type" value="Genomic_DNA"/>
</dbReference>
<gene>
    <name evidence="3" type="ORF">Pa4123_12890</name>
</gene>
<feature type="signal peptide" evidence="2">
    <location>
        <begin position="1"/>
        <end position="29"/>
    </location>
</feature>
<feature type="chain" id="PRO_5046141853" description="Fungal lipase-like domain-containing protein" evidence="2">
    <location>
        <begin position="30"/>
        <end position="591"/>
    </location>
</feature>
<dbReference type="InterPro" id="IPR006311">
    <property type="entry name" value="TAT_signal"/>
</dbReference>
<dbReference type="RefSeq" id="WP_281893141.1">
    <property type="nucleotide sequence ID" value="NZ_BSDI01000005.1"/>
</dbReference>
<proteinExistence type="predicted"/>
<protein>
    <recommendedName>
        <fullName evidence="5">Fungal lipase-like domain-containing protein</fullName>
    </recommendedName>
</protein>
<evidence type="ECO:0000313" key="4">
    <source>
        <dbReference type="Proteomes" id="UP001144280"/>
    </source>
</evidence>
<evidence type="ECO:0000313" key="3">
    <source>
        <dbReference type="EMBL" id="GLH96016.1"/>
    </source>
</evidence>
<keyword evidence="4" id="KW-1185">Reference proteome</keyword>
<feature type="region of interest" description="Disordered" evidence="1">
    <location>
        <begin position="33"/>
        <end position="56"/>
    </location>
</feature>
<dbReference type="Proteomes" id="UP001144280">
    <property type="component" value="Unassembled WGS sequence"/>
</dbReference>
<evidence type="ECO:0000256" key="1">
    <source>
        <dbReference type="SAM" id="MobiDB-lite"/>
    </source>
</evidence>
<keyword evidence="2" id="KW-0732">Signal</keyword>
<comment type="caution">
    <text evidence="3">The sequence shown here is derived from an EMBL/GenBank/DDBJ whole genome shotgun (WGS) entry which is preliminary data.</text>
</comment>
<evidence type="ECO:0008006" key="5">
    <source>
        <dbReference type="Google" id="ProtNLM"/>
    </source>
</evidence>
<dbReference type="PROSITE" id="PS51318">
    <property type="entry name" value="TAT"/>
    <property type="match status" value="1"/>
</dbReference>
<evidence type="ECO:0000256" key="2">
    <source>
        <dbReference type="SAM" id="SignalP"/>
    </source>
</evidence>
<sequence>MRMTRTRRLALPAAAAAALLALGVGVAVASADGPGERAAGPSAEREERSVPSGSPVTDVVETVVRVKLPLPEGVGARPAECDWLSYLRYRHEDGPEESASADRILVAQPGVLEGAGAFDAVARNTVAKAAEDGQNIEFWALDRRSNCLEDNRGVRAGAAARSFKVALDYYYNGGAVDGQKFAGYLGNDQVEFLQHVGLEQTLRDQFDLLAAELPDQELRKEKVMCGGHSLGGVLTGFFAIWDFDGNPATDADAGFNQCAGYFALDSAISTSLPDITGSQMMPTGMMPDPGLSFAVVQAGLRGGAVPRTLSAPAVINAETMNVLALAGLAALAAPDAQSTLVADLPSNLNIDGTTRLLLSKNLLAFVTGSPAAGEFKLSNEAALGALMDDNSQPLAFLQTSVGFFAGGRIADKEFPLARNVSGIPGLSGLAGMFGQEARAIPDEANGPVYAWRNYDEFGPTDGPVPNAGDGTPFTTAGKEVTDIQQLARSMAEQPLDFTEDYFPTKLVTDIQQSAATEISRNAIHQDGLTANPTITLLAGDGLRGANAPPPSGETVVAPGYQHLDVLTADARQNDGRPEPVSARLAQFAIRG</sequence>